<reference evidence="2 3" key="1">
    <citation type="journal article" date="2016" name="Sci. Rep.">
        <title>Draft genome sequencing and secretome analysis of fungal phytopathogen Ascochyta rabiei provides insight into the necrotrophic effector repertoire.</title>
        <authorList>
            <person name="Verma S."/>
            <person name="Gazara R.K."/>
            <person name="Nizam S."/>
            <person name="Parween S."/>
            <person name="Chattopadhyay D."/>
            <person name="Verma P.K."/>
        </authorList>
    </citation>
    <scope>NUCLEOTIDE SEQUENCE [LARGE SCALE GENOMIC DNA]</scope>
    <source>
        <strain evidence="2 3">ArDII</strain>
    </source>
</reference>
<evidence type="ECO:0000313" key="2">
    <source>
        <dbReference type="EMBL" id="KZM20264.1"/>
    </source>
</evidence>
<name>A0A162YWE5_DIDRA</name>
<proteinExistence type="predicted"/>
<feature type="region of interest" description="Disordered" evidence="1">
    <location>
        <begin position="183"/>
        <end position="212"/>
    </location>
</feature>
<gene>
    <name evidence="2" type="ORF">ST47_g8618</name>
</gene>
<dbReference type="EMBL" id="JYNV01000283">
    <property type="protein sequence ID" value="KZM20264.1"/>
    <property type="molecule type" value="Genomic_DNA"/>
</dbReference>
<evidence type="ECO:0000313" key="3">
    <source>
        <dbReference type="Proteomes" id="UP000076837"/>
    </source>
</evidence>
<accession>A0A162YWE5</accession>
<dbReference type="Proteomes" id="UP000076837">
    <property type="component" value="Unassembled WGS sequence"/>
</dbReference>
<protein>
    <submittedName>
        <fullName evidence="2">Uncharacterized protein</fullName>
    </submittedName>
</protein>
<keyword evidence="3" id="KW-1185">Reference proteome</keyword>
<dbReference type="AlphaFoldDB" id="A0A162YWE5"/>
<organism evidence="2 3">
    <name type="scientific">Didymella rabiei</name>
    <name type="common">Chickpea ascochyta blight fungus</name>
    <name type="synonym">Mycosphaerella rabiei</name>
    <dbReference type="NCBI Taxonomy" id="5454"/>
    <lineage>
        <taxon>Eukaryota</taxon>
        <taxon>Fungi</taxon>
        <taxon>Dikarya</taxon>
        <taxon>Ascomycota</taxon>
        <taxon>Pezizomycotina</taxon>
        <taxon>Dothideomycetes</taxon>
        <taxon>Pleosporomycetidae</taxon>
        <taxon>Pleosporales</taxon>
        <taxon>Pleosporineae</taxon>
        <taxon>Didymellaceae</taxon>
        <taxon>Ascochyta</taxon>
    </lineage>
</organism>
<comment type="caution">
    <text evidence="2">The sequence shown here is derived from an EMBL/GenBank/DDBJ whole genome shotgun (WGS) entry which is preliminary data.</text>
</comment>
<evidence type="ECO:0000256" key="1">
    <source>
        <dbReference type="SAM" id="MobiDB-lite"/>
    </source>
</evidence>
<sequence length="227" mass="25359">MQHSVKKIGICVNLMFSLDDVEFSLFPCIHPATTASVELDTMDEPPGAGQEQMRDLSGEQELFPMLEAPTWRNNAAPAIGSTLPLHSSFLIHQLLLIRFIVLLGWQMFLMIYFNCQVVRSTPCYAAVARIGPFITSQRFTSGATKKEHPKAFTLSNVVKMSTSTLYRSETLGWLATQPWKTSRTTSKDDSAAENVSPHDSAPKTTVSDTKQEIARSEEVVTVWPHLW</sequence>